<dbReference type="GO" id="GO:0006310">
    <property type="term" value="P:DNA recombination"/>
    <property type="evidence" value="ECO:0007669"/>
    <property type="project" value="UniProtKB-KW"/>
</dbReference>
<dbReference type="GO" id="GO:0043139">
    <property type="term" value="F:5'-3' DNA helicase activity"/>
    <property type="evidence" value="ECO:0007669"/>
    <property type="project" value="UniProtKB-EC"/>
</dbReference>
<keyword evidence="1" id="KW-0547">Nucleotide-binding</keyword>
<sequence length="341" mass="37580">MGNGPEETAQRASVISGTIASLLQLLQNMLHTVNPYVTIFKTAFQHRDANTNHFKVVIQADHTTPGQHQGCFNSLQTDEIALLITGPHESASKLFSGFQNPHSLWDRYHDSMCLDILMQSRFGSSNMNLQFTPEMYSCSLMFLEDTTLQISGLPLKSYVESRGTGKTFLLNLLLAKVHQRGQLAIAMTSSGIAAMLLDGSRTVHSTFKLPLNISHVENSSTNIRKNSDEAVVFQKCKLIVWEEATMPHKNAFDAINATLQDLRSSSEPLGGSIILLRNLESPRLYNGTQLLVTQLLDDVIEAEIITGQGTVQFPVCLSFVMTINKAQGQSLKVIGLDCNTP</sequence>
<evidence type="ECO:0000259" key="2">
    <source>
        <dbReference type="Pfam" id="PF05970"/>
    </source>
</evidence>
<dbReference type="GO" id="GO:0000723">
    <property type="term" value="P:telomere maintenance"/>
    <property type="evidence" value="ECO:0007669"/>
    <property type="project" value="InterPro"/>
</dbReference>
<dbReference type="PANTHER" id="PTHR10492">
    <property type="match status" value="1"/>
</dbReference>
<keyword evidence="1" id="KW-0234">DNA repair</keyword>
<comment type="similarity">
    <text evidence="1">Belongs to the helicase family.</text>
</comment>
<reference evidence="3" key="1">
    <citation type="submission" date="2015-07" db="EMBL/GenBank/DDBJ databases">
        <title>MeaNS - Measles Nucleotide Surveillance Program.</title>
        <authorList>
            <person name="Tran T."/>
            <person name="Druce J."/>
        </authorList>
    </citation>
    <scope>NUCLEOTIDE SEQUENCE</scope>
    <source>
        <strain evidence="3">UCB-OBI-ISO-001</strain>
        <tissue evidence="3">Gonad</tissue>
    </source>
</reference>
<dbReference type="AlphaFoldDB" id="A0A0L8GRW8"/>
<feature type="domain" description="DNA helicase Pif1-like DEAD-box helicase" evidence="2">
    <location>
        <begin position="161"/>
        <end position="276"/>
    </location>
</feature>
<dbReference type="Pfam" id="PF05970">
    <property type="entry name" value="PIF1"/>
    <property type="match status" value="1"/>
</dbReference>
<dbReference type="EC" id="5.6.2.3" evidence="1"/>
<dbReference type="GO" id="GO:0016887">
    <property type="term" value="F:ATP hydrolysis activity"/>
    <property type="evidence" value="ECO:0007669"/>
    <property type="project" value="RHEA"/>
</dbReference>
<dbReference type="InterPro" id="IPR010285">
    <property type="entry name" value="DNA_helicase_pif1-like_DEAD"/>
</dbReference>
<dbReference type="GO" id="GO:0006281">
    <property type="term" value="P:DNA repair"/>
    <property type="evidence" value="ECO:0007669"/>
    <property type="project" value="UniProtKB-KW"/>
</dbReference>
<dbReference type="PANTHER" id="PTHR10492:SF57">
    <property type="entry name" value="ATP-DEPENDENT DNA HELICASE"/>
    <property type="match status" value="1"/>
</dbReference>
<dbReference type="EMBL" id="KQ420643">
    <property type="protein sequence ID" value="KOF79718.1"/>
    <property type="molecule type" value="Genomic_DNA"/>
</dbReference>
<comment type="catalytic activity">
    <reaction evidence="1">
        <text>ATP + H2O = ADP + phosphate + H(+)</text>
        <dbReference type="Rhea" id="RHEA:13065"/>
        <dbReference type="ChEBI" id="CHEBI:15377"/>
        <dbReference type="ChEBI" id="CHEBI:15378"/>
        <dbReference type="ChEBI" id="CHEBI:30616"/>
        <dbReference type="ChEBI" id="CHEBI:43474"/>
        <dbReference type="ChEBI" id="CHEBI:456216"/>
        <dbReference type="EC" id="5.6.2.3"/>
    </reaction>
</comment>
<dbReference type="GO" id="GO:0005524">
    <property type="term" value="F:ATP binding"/>
    <property type="evidence" value="ECO:0007669"/>
    <property type="project" value="UniProtKB-KW"/>
</dbReference>
<evidence type="ECO:0000313" key="3">
    <source>
        <dbReference type="EMBL" id="KOF79718.1"/>
    </source>
</evidence>
<keyword evidence="1" id="KW-0233">DNA recombination</keyword>
<keyword evidence="1" id="KW-0347">Helicase</keyword>
<proteinExistence type="inferred from homology"/>
<dbReference type="SUPFAM" id="SSF52540">
    <property type="entry name" value="P-loop containing nucleoside triphosphate hydrolases"/>
    <property type="match status" value="2"/>
</dbReference>
<accession>A0A0L8GRW8</accession>
<organism evidence="3">
    <name type="scientific">Octopus bimaculoides</name>
    <name type="common">California two-spotted octopus</name>
    <dbReference type="NCBI Taxonomy" id="37653"/>
    <lineage>
        <taxon>Eukaryota</taxon>
        <taxon>Metazoa</taxon>
        <taxon>Spiralia</taxon>
        <taxon>Lophotrochozoa</taxon>
        <taxon>Mollusca</taxon>
        <taxon>Cephalopoda</taxon>
        <taxon>Coleoidea</taxon>
        <taxon>Octopodiformes</taxon>
        <taxon>Octopoda</taxon>
        <taxon>Incirrata</taxon>
        <taxon>Octopodidae</taxon>
        <taxon>Octopus</taxon>
    </lineage>
</organism>
<gene>
    <name evidence="3" type="ORF">OCBIM_22029088mg</name>
</gene>
<name>A0A0L8GRW8_OCTBM</name>
<keyword evidence="1" id="KW-0378">Hydrolase</keyword>
<protein>
    <recommendedName>
        <fullName evidence="1">ATP-dependent DNA helicase</fullName>
        <ecNumber evidence="1">5.6.2.3</ecNumber>
    </recommendedName>
</protein>
<dbReference type="Gene3D" id="3.40.50.300">
    <property type="entry name" value="P-loop containing nucleotide triphosphate hydrolases"/>
    <property type="match status" value="1"/>
</dbReference>
<comment type="cofactor">
    <cofactor evidence="1">
        <name>Mg(2+)</name>
        <dbReference type="ChEBI" id="CHEBI:18420"/>
    </cofactor>
</comment>
<keyword evidence="1" id="KW-0227">DNA damage</keyword>
<dbReference type="InterPro" id="IPR027417">
    <property type="entry name" value="P-loop_NTPase"/>
</dbReference>
<evidence type="ECO:0000256" key="1">
    <source>
        <dbReference type="RuleBase" id="RU363044"/>
    </source>
</evidence>
<keyword evidence="1" id="KW-0067">ATP-binding</keyword>